<gene>
    <name evidence="1" type="ORF">ACFPPA_16930</name>
</gene>
<protein>
    <submittedName>
        <fullName evidence="1">Class I SAM-dependent methyltransferase</fullName>
    </submittedName>
</protein>
<dbReference type="SUPFAM" id="SSF53335">
    <property type="entry name" value="S-adenosyl-L-methionine-dependent methyltransferases"/>
    <property type="match status" value="1"/>
</dbReference>
<sequence>MKHLTTTGIDTTRLGAALAALLLLAGWLGLPTAVAARQAPAATVETDQPADTLVPPTSASDFTAGQLDSVIEGSWRTPANRARDVYRHPKATLQFFGVQPDQTVIDITPGGGWYSEILAPLLRDNGHYIAAVQAAKGDGEARRDDSALHRKFAADAEHYGKARIVEFDPQAPVFGPPGSADLVLTFRNVHNWVATSKDGAGTAPAMFKAFFAVLRPGGVLGVVDHRADEGSSLAAVKQSGYLPTAYVVKLATDAGFTLDESSEINANPKDTRDYPKGVWTLPPTLTLGDKDREKYLAIGESDRMTLRFVKPEAPAVAASSPPGMQDIK</sequence>
<comment type="caution">
    <text evidence="1">The sequence shown here is derived from an EMBL/GenBank/DDBJ whole genome shotgun (WGS) entry which is preliminary data.</text>
</comment>
<evidence type="ECO:0000313" key="1">
    <source>
        <dbReference type="EMBL" id="MFC5527429.1"/>
    </source>
</evidence>
<dbReference type="CDD" id="cd02440">
    <property type="entry name" value="AdoMet_MTases"/>
    <property type="match status" value="1"/>
</dbReference>
<keyword evidence="1" id="KW-0808">Transferase</keyword>
<dbReference type="Proteomes" id="UP001596114">
    <property type="component" value="Unassembled WGS sequence"/>
</dbReference>
<reference evidence="2" key="1">
    <citation type="journal article" date="2019" name="Int. J. Syst. Evol. Microbiol.">
        <title>The Global Catalogue of Microorganisms (GCM) 10K type strain sequencing project: providing services to taxonomists for standard genome sequencing and annotation.</title>
        <authorList>
            <consortium name="The Broad Institute Genomics Platform"/>
            <consortium name="The Broad Institute Genome Sequencing Center for Infectious Disease"/>
            <person name="Wu L."/>
            <person name="Ma J."/>
        </authorList>
    </citation>
    <scope>NUCLEOTIDE SEQUENCE [LARGE SCALE GENOMIC DNA]</scope>
    <source>
        <strain evidence="2">CGMCC 1.16619</strain>
    </source>
</reference>
<accession>A0ABW0QR12</accession>
<dbReference type="InterPro" id="IPR029063">
    <property type="entry name" value="SAM-dependent_MTases_sf"/>
</dbReference>
<name>A0ABW0QR12_9GAMM</name>
<keyword evidence="1" id="KW-0489">Methyltransferase</keyword>
<dbReference type="RefSeq" id="WP_377322046.1">
    <property type="nucleotide sequence ID" value="NZ_JBHSNF010000004.1"/>
</dbReference>
<dbReference type="GO" id="GO:0008168">
    <property type="term" value="F:methyltransferase activity"/>
    <property type="evidence" value="ECO:0007669"/>
    <property type="project" value="UniProtKB-KW"/>
</dbReference>
<evidence type="ECO:0000313" key="2">
    <source>
        <dbReference type="Proteomes" id="UP001596114"/>
    </source>
</evidence>
<keyword evidence="2" id="KW-1185">Reference proteome</keyword>
<proteinExistence type="predicted"/>
<dbReference type="Gene3D" id="3.40.50.150">
    <property type="entry name" value="Vaccinia Virus protein VP39"/>
    <property type="match status" value="1"/>
</dbReference>
<dbReference type="EMBL" id="JBHSNF010000004">
    <property type="protein sequence ID" value="MFC5527429.1"/>
    <property type="molecule type" value="Genomic_DNA"/>
</dbReference>
<organism evidence="1 2">
    <name type="scientific">Rhodanobacter ginsengisoli</name>
    <dbReference type="NCBI Taxonomy" id="418646"/>
    <lineage>
        <taxon>Bacteria</taxon>
        <taxon>Pseudomonadati</taxon>
        <taxon>Pseudomonadota</taxon>
        <taxon>Gammaproteobacteria</taxon>
        <taxon>Lysobacterales</taxon>
        <taxon>Rhodanobacteraceae</taxon>
        <taxon>Rhodanobacter</taxon>
    </lineage>
</organism>
<dbReference type="GO" id="GO:0032259">
    <property type="term" value="P:methylation"/>
    <property type="evidence" value="ECO:0007669"/>
    <property type="project" value="UniProtKB-KW"/>
</dbReference>